<keyword evidence="2" id="KW-0418">Kinase</keyword>
<evidence type="ECO:0000313" key="2">
    <source>
        <dbReference type="EMBL" id="GAA2736102.1"/>
    </source>
</evidence>
<dbReference type="RefSeq" id="WP_344192704.1">
    <property type="nucleotide sequence ID" value="NZ_BAAARN010000001.1"/>
</dbReference>
<dbReference type="EMBL" id="BAAARN010000001">
    <property type="protein sequence ID" value="GAA2736102.1"/>
    <property type="molecule type" value="Genomic_DNA"/>
</dbReference>
<comment type="caution">
    <text evidence="2">The sequence shown here is derived from an EMBL/GenBank/DDBJ whole genome shotgun (WGS) entry which is preliminary data.</text>
</comment>
<dbReference type="InterPro" id="IPR006083">
    <property type="entry name" value="PRK/URK"/>
</dbReference>
<accession>A0ABN3UNA0</accession>
<feature type="domain" description="Phosphoribulokinase/uridine kinase" evidence="1">
    <location>
        <begin position="41"/>
        <end position="185"/>
    </location>
</feature>
<dbReference type="GO" id="GO:0016301">
    <property type="term" value="F:kinase activity"/>
    <property type="evidence" value="ECO:0007669"/>
    <property type="project" value="UniProtKB-KW"/>
</dbReference>
<evidence type="ECO:0000313" key="3">
    <source>
        <dbReference type="Proteomes" id="UP001501326"/>
    </source>
</evidence>
<keyword evidence="3" id="KW-1185">Reference proteome</keyword>
<dbReference type="Gene3D" id="3.40.50.300">
    <property type="entry name" value="P-loop containing nucleotide triphosphate hydrolases"/>
    <property type="match status" value="1"/>
</dbReference>
<dbReference type="PANTHER" id="PTHR10285">
    <property type="entry name" value="URIDINE KINASE"/>
    <property type="match status" value="1"/>
</dbReference>
<protein>
    <submittedName>
        <fullName evidence="2">Uridine kinase</fullName>
    </submittedName>
</protein>
<proteinExistence type="predicted"/>
<reference evidence="2 3" key="1">
    <citation type="journal article" date="2019" name="Int. J. Syst. Evol. Microbiol.">
        <title>The Global Catalogue of Microorganisms (GCM) 10K type strain sequencing project: providing services to taxonomists for standard genome sequencing and annotation.</title>
        <authorList>
            <consortium name="The Broad Institute Genomics Platform"/>
            <consortium name="The Broad Institute Genome Sequencing Center for Infectious Disease"/>
            <person name="Wu L."/>
            <person name="Ma J."/>
        </authorList>
    </citation>
    <scope>NUCLEOTIDE SEQUENCE [LARGE SCALE GENOMIC DNA]</scope>
    <source>
        <strain evidence="2 3">JCM 16378</strain>
    </source>
</reference>
<organism evidence="2 3">
    <name type="scientific">Pedococcus aerophilus</name>
    <dbReference type="NCBI Taxonomy" id="436356"/>
    <lineage>
        <taxon>Bacteria</taxon>
        <taxon>Bacillati</taxon>
        <taxon>Actinomycetota</taxon>
        <taxon>Actinomycetes</taxon>
        <taxon>Micrococcales</taxon>
        <taxon>Intrasporangiaceae</taxon>
        <taxon>Pedococcus</taxon>
    </lineage>
</organism>
<keyword evidence="2" id="KW-0808">Transferase</keyword>
<sequence>MTEARDIDRTGPEDSYGARAALVAKVASLVPAPVGEDCVRVGVDGVDGAGKTVFAAELAAALREIGRPVVELSVDGWHRVRAERYARGARSPEGFWLDSFDYDRLLDEVLEPLGPNGSRRYRVAGHDVVTDEVLHEPLETAPAGAVVVIDGLFLHRAELEGAFDFTIFVEVPFEVSAARMAVRDGSPPDPTHPDLRRYVEAQKRYFAERSPWERADLVIDNSDLERPLLVESALD</sequence>
<evidence type="ECO:0000259" key="1">
    <source>
        <dbReference type="Pfam" id="PF00485"/>
    </source>
</evidence>
<dbReference type="Pfam" id="PF00485">
    <property type="entry name" value="PRK"/>
    <property type="match status" value="1"/>
</dbReference>
<name>A0ABN3UNA0_9MICO</name>
<dbReference type="Proteomes" id="UP001501326">
    <property type="component" value="Unassembled WGS sequence"/>
</dbReference>
<dbReference type="InterPro" id="IPR027417">
    <property type="entry name" value="P-loop_NTPase"/>
</dbReference>
<gene>
    <name evidence="2" type="ORF">GCM10009867_19990</name>
</gene>
<dbReference type="SUPFAM" id="SSF52540">
    <property type="entry name" value="P-loop containing nucleoside triphosphate hydrolases"/>
    <property type="match status" value="1"/>
</dbReference>